<feature type="domain" description="VOC" evidence="1">
    <location>
        <begin position="144"/>
        <end position="259"/>
    </location>
</feature>
<dbReference type="AlphaFoldDB" id="A0A6J6HTR2"/>
<sequence length="317" mass="34838">MALNGLLDIEMCVPDPAELNDFWLRHGLLQTAQGVLGTVDRPVQMRIAEGSYRHMSELHLSCETEQDLADIAARIGSMGVDSTISGTTLTCIDPVFNHRVVIDVGAQHPLSPSQRRAWNHVGDTQRTNDRAEAVLEESLRVPRRLGHVVLATPHLADATAFIIDGLGFRVSDQVLGGLATMGRVEQDHHNLFIQPGTTSYINHYALEMDDIDAVGKAGQAVVDENPDAHVVGVGRHYLGSNVFWYLLDPAGTMFEFFTDMDQITDADAWDRDFGRRDWEGADGHAPFAVWGPKEPESFFFPADADVIAAAREALGLK</sequence>
<dbReference type="Gene3D" id="3.10.180.10">
    <property type="entry name" value="2,3-Dihydroxybiphenyl 1,2-Dioxygenase, domain 1"/>
    <property type="match status" value="1"/>
</dbReference>
<evidence type="ECO:0000259" key="1">
    <source>
        <dbReference type="PROSITE" id="PS51819"/>
    </source>
</evidence>
<gene>
    <name evidence="2" type="ORF">UFOPK1835_01503</name>
</gene>
<evidence type="ECO:0000313" key="2">
    <source>
        <dbReference type="EMBL" id="CAB4617441.1"/>
    </source>
</evidence>
<protein>
    <submittedName>
        <fullName evidence="2">Unannotated protein</fullName>
    </submittedName>
</protein>
<dbReference type="InterPro" id="IPR004360">
    <property type="entry name" value="Glyas_Fos-R_dOase_dom"/>
</dbReference>
<dbReference type="EMBL" id="CAEZUP010000072">
    <property type="protein sequence ID" value="CAB4617441.1"/>
    <property type="molecule type" value="Genomic_DNA"/>
</dbReference>
<organism evidence="2">
    <name type="scientific">freshwater metagenome</name>
    <dbReference type="NCBI Taxonomy" id="449393"/>
    <lineage>
        <taxon>unclassified sequences</taxon>
        <taxon>metagenomes</taxon>
        <taxon>ecological metagenomes</taxon>
    </lineage>
</organism>
<dbReference type="PROSITE" id="PS51819">
    <property type="entry name" value="VOC"/>
    <property type="match status" value="1"/>
</dbReference>
<dbReference type="InterPro" id="IPR029068">
    <property type="entry name" value="Glyas_Bleomycin-R_OHBP_Dase"/>
</dbReference>
<name>A0A6J6HTR2_9ZZZZ</name>
<accession>A0A6J6HTR2</accession>
<dbReference type="Pfam" id="PF00903">
    <property type="entry name" value="Glyoxalase"/>
    <property type="match status" value="1"/>
</dbReference>
<proteinExistence type="predicted"/>
<dbReference type="InterPro" id="IPR037523">
    <property type="entry name" value="VOC_core"/>
</dbReference>
<dbReference type="SUPFAM" id="SSF54593">
    <property type="entry name" value="Glyoxalase/Bleomycin resistance protein/Dihydroxybiphenyl dioxygenase"/>
    <property type="match status" value="1"/>
</dbReference>
<reference evidence="2" key="1">
    <citation type="submission" date="2020-05" db="EMBL/GenBank/DDBJ databases">
        <authorList>
            <person name="Chiriac C."/>
            <person name="Salcher M."/>
            <person name="Ghai R."/>
            <person name="Kavagutti S V."/>
        </authorList>
    </citation>
    <scope>NUCLEOTIDE SEQUENCE</scope>
</reference>